<evidence type="ECO:0000313" key="5">
    <source>
        <dbReference type="Proteomes" id="UP000030651"/>
    </source>
</evidence>
<dbReference type="InterPro" id="IPR050231">
    <property type="entry name" value="Iron_ascorbate_oxido_reductase"/>
</dbReference>
<reference evidence="5" key="1">
    <citation type="journal article" date="2015" name="BMC Genomics">
        <title>Genomic and transcriptomic analysis of the endophytic fungus Pestalotiopsis fici reveals its lifestyle and high potential for synthesis of natural products.</title>
        <authorList>
            <person name="Wang X."/>
            <person name="Zhang X."/>
            <person name="Liu L."/>
            <person name="Xiang M."/>
            <person name="Wang W."/>
            <person name="Sun X."/>
            <person name="Che Y."/>
            <person name="Guo L."/>
            <person name="Liu G."/>
            <person name="Guo L."/>
            <person name="Wang C."/>
            <person name="Yin W.B."/>
            <person name="Stadler M."/>
            <person name="Zhang X."/>
            <person name="Liu X."/>
        </authorList>
    </citation>
    <scope>NUCLEOTIDE SEQUENCE [LARGE SCALE GENOMIC DNA]</scope>
    <source>
        <strain evidence="5">W106-1 / CGMCC3.15140</strain>
    </source>
</reference>
<dbReference type="InterPro" id="IPR027443">
    <property type="entry name" value="IPNS-like_sf"/>
</dbReference>
<dbReference type="GeneID" id="19272888"/>
<accession>W3X587</accession>
<dbReference type="Pfam" id="PF14226">
    <property type="entry name" value="DIOX_N"/>
    <property type="match status" value="1"/>
</dbReference>
<evidence type="ECO:0000259" key="3">
    <source>
        <dbReference type="PROSITE" id="PS51471"/>
    </source>
</evidence>
<feature type="domain" description="Fe2OG dioxygenase" evidence="3">
    <location>
        <begin position="155"/>
        <end position="259"/>
    </location>
</feature>
<name>W3X587_PESFW</name>
<evidence type="ECO:0000313" key="4">
    <source>
        <dbReference type="EMBL" id="ETS80346.1"/>
    </source>
</evidence>
<dbReference type="GO" id="GO:0016491">
    <property type="term" value="F:oxidoreductase activity"/>
    <property type="evidence" value="ECO:0007669"/>
    <property type="project" value="UniProtKB-KW"/>
</dbReference>
<dbReference type="OrthoDB" id="288590at2759"/>
<dbReference type="Pfam" id="PF03171">
    <property type="entry name" value="2OG-FeII_Oxy"/>
    <property type="match status" value="1"/>
</dbReference>
<dbReference type="KEGG" id="pfy:PFICI_07875"/>
<dbReference type="InterPro" id="IPR026992">
    <property type="entry name" value="DIOX_N"/>
</dbReference>
<proteinExistence type="inferred from homology"/>
<dbReference type="GO" id="GO:0044283">
    <property type="term" value="P:small molecule biosynthetic process"/>
    <property type="evidence" value="ECO:0007669"/>
    <property type="project" value="UniProtKB-ARBA"/>
</dbReference>
<dbReference type="OMA" id="SEFSNCH"/>
<dbReference type="EMBL" id="KI912113">
    <property type="protein sequence ID" value="ETS80346.1"/>
    <property type="molecule type" value="Genomic_DNA"/>
</dbReference>
<dbReference type="Gene3D" id="2.60.120.330">
    <property type="entry name" value="B-lactam Antibiotic, Isopenicillin N Synthase, Chain"/>
    <property type="match status" value="1"/>
</dbReference>
<comment type="similarity">
    <text evidence="1 2">Belongs to the iron/ascorbate-dependent oxidoreductase family.</text>
</comment>
<dbReference type="PANTHER" id="PTHR47990">
    <property type="entry name" value="2-OXOGLUTARATE (2OG) AND FE(II)-DEPENDENT OXYGENASE SUPERFAMILY PROTEIN-RELATED"/>
    <property type="match status" value="1"/>
</dbReference>
<protein>
    <recommendedName>
        <fullName evidence="3">Fe2OG dioxygenase domain-containing protein</fullName>
    </recommendedName>
</protein>
<sequence length="342" mass="38148">MATEVFPVIDVSCLDDFTPKSAEITRACQDWGFFILTGYGIPQATIDRMFALNQGFCALSPSEKSKFPIDQRQIGYDLKHSKSGAHESMVFGGVKGEVQDTHGLNTYWDAAKREEIETFKAQCHELSHKLLRTFAQEFGLPSTYFSEAHSDASNPPNVLRMLHYPKFETRPANDIPRIKAHTDWGSITFVFPRSGGLEVETPSGEWLEVPLVPGGVVVNIGDALHLWSGRALKSTLHRISFDRLPIDQDRWSIAYFVNANNDSRLEVLQKQADGTHAPQPGGIVLTAGEYYDARMYGSRLNDAERNWVSKATNLDYYEGLLKKVQQVGVADHSVVADKLVAV</sequence>
<keyword evidence="5" id="KW-1185">Reference proteome</keyword>
<evidence type="ECO:0000256" key="2">
    <source>
        <dbReference type="RuleBase" id="RU003682"/>
    </source>
</evidence>
<gene>
    <name evidence="4" type="ORF">PFICI_07875</name>
</gene>
<dbReference type="PROSITE" id="PS51471">
    <property type="entry name" value="FE2OG_OXY"/>
    <property type="match status" value="1"/>
</dbReference>
<dbReference type="InterPro" id="IPR044861">
    <property type="entry name" value="IPNS-like_FE2OG_OXY"/>
</dbReference>
<dbReference type="InParanoid" id="W3X587"/>
<dbReference type="Proteomes" id="UP000030651">
    <property type="component" value="Unassembled WGS sequence"/>
</dbReference>
<dbReference type="InterPro" id="IPR005123">
    <property type="entry name" value="Oxoglu/Fe-dep_dioxygenase_dom"/>
</dbReference>
<dbReference type="HOGENOM" id="CLU_010119_6_2_1"/>
<dbReference type="SUPFAM" id="SSF51197">
    <property type="entry name" value="Clavaminate synthase-like"/>
    <property type="match status" value="1"/>
</dbReference>
<keyword evidence="2" id="KW-0408">Iron</keyword>
<keyword evidence="2" id="KW-0560">Oxidoreductase</keyword>
<keyword evidence="2" id="KW-0479">Metal-binding</keyword>
<organism evidence="4 5">
    <name type="scientific">Pestalotiopsis fici (strain W106-1 / CGMCC3.15140)</name>
    <dbReference type="NCBI Taxonomy" id="1229662"/>
    <lineage>
        <taxon>Eukaryota</taxon>
        <taxon>Fungi</taxon>
        <taxon>Dikarya</taxon>
        <taxon>Ascomycota</taxon>
        <taxon>Pezizomycotina</taxon>
        <taxon>Sordariomycetes</taxon>
        <taxon>Xylariomycetidae</taxon>
        <taxon>Amphisphaeriales</taxon>
        <taxon>Sporocadaceae</taxon>
        <taxon>Pestalotiopsis</taxon>
    </lineage>
</organism>
<evidence type="ECO:0000256" key="1">
    <source>
        <dbReference type="ARBA" id="ARBA00008056"/>
    </source>
</evidence>
<dbReference type="RefSeq" id="XP_007834647.1">
    <property type="nucleotide sequence ID" value="XM_007836456.1"/>
</dbReference>
<dbReference type="AlphaFoldDB" id="W3X587"/>
<dbReference type="GO" id="GO:0046872">
    <property type="term" value="F:metal ion binding"/>
    <property type="evidence" value="ECO:0007669"/>
    <property type="project" value="UniProtKB-KW"/>
</dbReference>
<dbReference type="eggNOG" id="KOG0143">
    <property type="taxonomic scope" value="Eukaryota"/>
</dbReference>